<feature type="region of interest" description="Disordered" evidence="12">
    <location>
        <begin position="986"/>
        <end position="1032"/>
    </location>
</feature>
<name>A0A0R3WB57_TAEAS</name>
<gene>
    <name evidence="14" type="ORF">TASK_LOCUS7844</name>
</gene>
<dbReference type="Gene3D" id="3.90.230.10">
    <property type="entry name" value="Creatinase/methionine aminopeptidase superfamily"/>
    <property type="match status" value="1"/>
</dbReference>
<feature type="region of interest" description="Disordered" evidence="12">
    <location>
        <begin position="640"/>
        <end position="669"/>
    </location>
</feature>
<keyword evidence="5" id="KW-0813">Transport</keyword>
<proteinExistence type="inferred from homology"/>
<organism evidence="16">
    <name type="scientific">Taenia asiatica</name>
    <name type="common">Asian tapeworm</name>
    <dbReference type="NCBI Taxonomy" id="60517"/>
    <lineage>
        <taxon>Eukaryota</taxon>
        <taxon>Metazoa</taxon>
        <taxon>Spiralia</taxon>
        <taxon>Lophotrochozoa</taxon>
        <taxon>Platyhelminthes</taxon>
        <taxon>Cestoda</taxon>
        <taxon>Eucestoda</taxon>
        <taxon>Cyclophyllidea</taxon>
        <taxon>Taeniidae</taxon>
        <taxon>Taenia</taxon>
    </lineage>
</organism>
<dbReference type="GO" id="GO:0003723">
    <property type="term" value="F:RNA binding"/>
    <property type="evidence" value="ECO:0007669"/>
    <property type="project" value="TreeGrafter"/>
</dbReference>
<evidence type="ECO:0000313" key="15">
    <source>
        <dbReference type="Proteomes" id="UP000282613"/>
    </source>
</evidence>
<dbReference type="GO" id="GO:0044614">
    <property type="term" value="C:nuclear pore cytoplasmic filaments"/>
    <property type="evidence" value="ECO:0007669"/>
    <property type="project" value="TreeGrafter"/>
</dbReference>
<dbReference type="GO" id="GO:0031965">
    <property type="term" value="C:nuclear membrane"/>
    <property type="evidence" value="ECO:0007669"/>
    <property type="project" value="UniProtKB-SubCell"/>
</dbReference>
<feature type="region of interest" description="Disordered" evidence="12">
    <location>
        <begin position="702"/>
        <end position="760"/>
    </location>
</feature>
<evidence type="ECO:0000259" key="13">
    <source>
        <dbReference type="PROSITE" id="PS51434"/>
    </source>
</evidence>
<evidence type="ECO:0000313" key="16">
    <source>
        <dbReference type="WBParaSite" id="TASK_0000784301-mRNA-1"/>
    </source>
</evidence>
<keyword evidence="11" id="KW-0539">Nucleus</keyword>
<feature type="compositionally biased region" description="Low complexity" evidence="12">
    <location>
        <begin position="743"/>
        <end position="758"/>
    </location>
</feature>
<dbReference type="InterPro" id="IPR000994">
    <property type="entry name" value="Pept_M24"/>
</dbReference>
<dbReference type="Gene3D" id="1.25.40.690">
    <property type="match status" value="1"/>
</dbReference>
<dbReference type="EMBL" id="UYRS01018683">
    <property type="protein sequence ID" value="VDK39102.1"/>
    <property type="molecule type" value="Genomic_DNA"/>
</dbReference>
<dbReference type="Pfam" id="PF05195">
    <property type="entry name" value="AMP_N"/>
    <property type="match status" value="1"/>
</dbReference>
<dbReference type="GO" id="GO:0006606">
    <property type="term" value="P:protein import into nucleus"/>
    <property type="evidence" value="ECO:0007669"/>
    <property type="project" value="TreeGrafter"/>
</dbReference>
<dbReference type="SUPFAM" id="SSF53092">
    <property type="entry name" value="Creatinase/prolidase N-terminal domain"/>
    <property type="match status" value="1"/>
</dbReference>
<dbReference type="GO" id="GO:0034398">
    <property type="term" value="P:telomere tethering at nuclear periphery"/>
    <property type="evidence" value="ECO:0007669"/>
    <property type="project" value="TreeGrafter"/>
</dbReference>
<dbReference type="InterPro" id="IPR037665">
    <property type="entry name" value="Nucleoporin_S59-like"/>
</dbReference>
<dbReference type="GO" id="GO:0017056">
    <property type="term" value="F:structural constituent of nuclear pore"/>
    <property type="evidence" value="ECO:0007669"/>
    <property type="project" value="InterPro"/>
</dbReference>
<keyword evidence="7" id="KW-0509">mRNA transport</keyword>
<dbReference type="Pfam" id="PF13634">
    <property type="entry name" value="Nucleoporin_FG"/>
    <property type="match status" value="4"/>
</dbReference>
<evidence type="ECO:0000256" key="5">
    <source>
        <dbReference type="ARBA" id="ARBA00022448"/>
    </source>
</evidence>
<evidence type="ECO:0000256" key="8">
    <source>
        <dbReference type="ARBA" id="ARBA00022927"/>
    </source>
</evidence>
<feature type="domain" description="Peptidase S59" evidence="13">
    <location>
        <begin position="838"/>
        <end position="980"/>
    </location>
</feature>
<dbReference type="InterPro" id="IPR025574">
    <property type="entry name" value="Nucleoporin_FG_rpt"/>
</dbReference>
<evidence type="ECO:0000256" key="10">
    <source>
        <dbReference type="ARBA" id="ARBA00023132"/>
    </source>
</evidence>
<dbReference type="InterPro" id="IPR021967">
    <property type="entry name" value="Nup98_C"/>
</dbReference>
<dbReference type="Pfam" id="PF12110">
    <property type="entry name" value="Nup96"/>
    <property type="match status" value="1"/>
</dbReference>
<evidence type="ECO:0000256" key="11">
    <source>
        <dbReference type="ARBA" id="ARBA00023242"/>
    </source>
</evidence>
<feature type="compositionally biased region" description="Polar residues" evidence="12">
    <location>
        <begin position="719"/>
        <end position="742"/>
    </location>
</feature>
<dbReference type="PANTHER" id="PTHR23198:SF6">
    <property type="entry name" value="NUCLEAR PORE COMPLEX PROTEIN NUP98-NUP96"/>
    <property type="match status" value="1"/>
</dbReference>
<comment type="subcellular location">
    <subcellularLocation>
        <location evidence="2">Nucleus membrane</location>
        <topology evidence="2">Peripheral membrane protein</topology>
        <orientation evidence="2">Nucleoplasmic side</orientation>
    </subcellularLocation>
    <subcellularLocation>
        <location evidence="1">Nucleus</location>
        <location evidence="1">Nuclear pore complex</location>
    </subcellularLocation>
</comment>
<dbReference type="Proteomes" id="UP000282613">
    <property type="component" value="Unassembled WGS sequence"/>
</dbReference>
<dbReference type="OrthoDB" id="3797628at2759"/>
<evidence type="ECO:0000256" key="7">
    <source>
        <dbReference type="ARBA" id="ARBA00022816"/>
    </source>
</evidence>
<dbReference type="InterPro" id="IPR007230">
    <property type="entry name" value="Nup98_auto-Pept-S59_dom"/>
</dbReference>
<dbReference type="GO" id="GO:0051028">
    <property type="term" value="P:mRNA transport"/>
    <property type="evidence" value="ECO:0007669"/>
    <property type="project" value="UniProtKB-KW"/>
</dbReference>
<dbReference type="Pfam" id="PF21240">
    <property type="entry name" value="Nup98_GLEBS"/>
    <property type="match status" value="1"/>
</dbReference>
<dbReference type="FunFam" id="1.10.10.2360:FF:000001">
    <property type="entry name" value="Nuclear pore complex protein Nup98-Nup96"/>
    <property type="match status" value="1"/>
</dbReference>
<dbReference type="Pfam" id="PF04096">
    <property type="entry name" value="Nucleoporin2"/>
    <property type="match status" value="1"/>
</dbReference>
<comment type="similarity">
    <text evidence="3">Belongs to the nucleoporin GLFG family.</text>
</comment>
<keyword evidence="15" id="KW-1185">Reference proteome</keyword>
<evidence type="ECO:0000256" key="6">
    <source>
        <dbReference type="ARBA" id="ARBA00022813"/>
    </source>
</evidence>
<dbReference type="InterPro" id="IPR036903">
    <property type="entry name" value="Nup98_auto-Pept-S59_dom_sf"/>
</dbReference>
<dbReference type="GO" id="GO:0030145">
    <property type="term" value="F:manganese ion binding"/>
    <property type="evidence" value="ECO:0007669"/>
    <property type="project" value="InterPro"/>
</dbReference>
<keyword evidence="6" id="KW-0068">Autocatalytic cleavage</keyword>
<dbReference type="InterPro" id="IPR029149">
    <property type="entry name" value="Creatin/AminoP/Spt16_N"/>
</dbReference>
<evidence type="ECO:0000313" key="14">
    <source>
        <dbReference type="EMBL" id="VDK39102.1"/>
    </source>
</evidence>
<dbReference type="Pfam" id="PF00557">
    <property type="entry name" value="Peptidase_M24"/>
    <property type="match status" value="1"/>
</dbReference>
<dbReference type="GO" id="GO:0070006">
    <property type="term" value="F:metalloaminopeptidase activity"/>
    <property type="evidence" value="ECO:0007669"/>
    <property type="project" value="InterPro"/>
</dbReference>
<protein>
    <recommendedName>
        <fullName evidence="4">Nuclear pore complex protein Nup98-Nup96</fullName>
    </recommendedName>
</protein>
<keyword evidence="8" id="KW-0653">Protein transport</keyword>
<feature type="region of interest" description="Disordered" evidence="12">
    <location>
        <begin position="601"/>
        <end position="623"/>
    </location>
</feature>
<sequence length="2492" mass="268754">MFGQAKPVFAAPSTTGFGFGATQFGTSASTNQPSTSIFGQPSTSTQQTSMFGSSVFGSATAPIQGTPVKFNAPLVNDIIQKNNQKVQVTAKHMCISAMKEYSDKSIEELRVDDYLQNRKSGSAVGTKGIFGPTATTPFSFGAPQTTTSSLFGSASTSQPTQSSIFGATSNAGSSIFGSTQPMTSFGQATQSSIFGSKPLFGTSTSANAPLNLSGTQQSQTGFGFGQNTQSSIFGTHQTFGTPTTTTASFSLFGSQPASTQPGGFTFGKPAGGGIFGATTTTTSSLFGSPAPFGAPVASQAGNIFGGIKPTGTSIFGSTATTTTASAFGSGFSSGFGAKTTSTGLFGAAPAVSNTGFGLGTTTSSTMQTGLGTGLFGAKKPSPFGAPTNPTTPAFGFGASGSATAQGTNLFGNTAGFGLGATSQSAQPTGGIFGATNTAPTGGLFNKPAVNSFGLGQTNTSTPSLFGTVPSVSTGTVVGNLFGGGLGITPSFGFGGTTGSTTQPFGTAAVTNQTVLAPLVEQLTQNARAQQHVLDMVRSMPYGQSALFRHLTAEPVSTATLTSTSVPTHPTSSTAKASGVSVLSASAAANTLVELHRANSLSVGRSPGRVGNGLVARRPMQPMPINRRQLFSGFREDDALVSAQSPTPGDRKNSSTDGPQNQSSSAPDSHFFVRREAWKRLNIPRCVRTSIIERSSLAVSDFEQQIGETDDAEPRDSCRQRTPQLNKGSGDTNASSTSTSKVQSLDSSTSTPLSSWNTTINGVKEGEKKRLSLTASSSPKVSDGASVGCEQLDTGNWTLPPDVTLNQTTLIAPSEEVCAEESDSHTTFTANKAGIRLSKPGYYMFPTFEELDALIDENGRCVVQDFVIGRQSYGHILFPGLTDITGIDFNEVVHIRRREVVVYPDDTTKPPQGYGLNRKAEITLDGVWPTDKSTREFIKSPERLAAIRFDERLEKATHKMDASFIEYRPDTGSWVFEVKHFSKYRLEDSDDEGDQNIQRPPDATNKRHATGEVDDTRPVGVGPADDLIGSPDPFISTKDHANKRLSPDETSVLAMQISSSQAPQAFRGARGSLFVTASGFGEDEFDIQMEGEHSDFLMRPRIGRPNNTLPSGHFERRRPLFTFIIYFLCFSHNFSLAPAFLEASDDAVSRRTVLHSSFTEETNGESQFLPKLETLHSILTPIPDLLPSFKTEKSFYSIPYERIAKLIDGALPSPTRLQGCYLDAGLSRGDTARLSWSLLRRKGKPPELVLLTADPSTDPAASVVASSVFSIIDPHEEVLLNSALLTSVQTSFETGSTSCPQFYPEAGPRVLDAYLACMDGAAAGNGLSVRMRALRRPLLLCQSLWARHDTSVYTGCSGDVTDALGLHDHFVTRNRNSKLEEEESHLFPASSPTTAAMNDLARRQAVSEWIRFELRPWLDSRLKELGLANLLKVEGSSQDPWNLDENVSKSSIFAGIFACLCCGEPAVACRLALTCRMSHLASCLSMAPISDPLCKQALQKQLRVWDELKVLSFMPQQILRAYALLAGEIKISISSPKGKAVLNVLAGVPYMQVLGVHLWYLADHSTDLLTALKLFSHNWHAYDSFEVAPPRPPEDKDLMTGCMGHDDTEYAPTPVKLSRSSSRDVCYHLLRLASRPWHSLERTLDPQSMQCDRWRPGSGEATTSSSNWPSSWHLWRVLFSIGLSSLNPIATSRLHVEMASHLETGGLWEWAVFALMHEVEPRVRAASVKQLLARHVTLKYPLQTANHQWRLDEESVNRFSQAEAFIVDRLGVPVKWLHEAKASLARSLLVTQSASSNVETHRLLASLEAAHWLAAGHLEAAHDVYVKYLLPDIVLHSDALSVSSTSANVKIASRSSALLASKLLTALQPFIAIPQESLPTTFETGAGVYLAYARILHLVGQLAPSNRVEGEEIERDVNVEASPIGPTSTTSETLLDLQANMHRLVGLLQSMPTPSIRDRVVKSEMAVTIVRLISVFLHDRPSPQPFDLSPSQAESTMCTSISTAFPMKTQALVPLVKVLKSFSRSSSSPASISKNEYGSRRSQLAEKIGHSCSSDHGSASRHLVIIPAAEIQYSSLHVPYPFRQDSYFRYLTGITEPDAVLTLEITTKSSDVVHFTPRLFVEERSPHDRRWDGPTIGVDGAVLTTGIQCTIPLKFFPEYLQMAMRDFSGPGCLFWFSTPFVVRSKAKAPVNRTIYSVVSETFTGSRLDQSNLRNPNPLIDELRLIKSQSELLLMKRAVELTSVALKRTLASAYPGIREAELAARFEFESALMGSGLGYPPVVAGGNRANIIHYLKNSECVEDGQLVLMDVGCDVEGYTADISRAWPINGHFSQPQRLLHDILIQVQTDCQKAANPESNLQNLYDLMVKRLAQCLNEEKVINVSDSELTSVGSSICPHHIGHYLGLDVHDTASVSYGKRFEPGMVFPLEPGIYFPIEDSKVAVPKEFCGMGLRLEDDYVFTADGSAEKLSDCMPSKASELESLICSHSKQVLNE</sequence>
<dbReference type="SUPFAM" id="SSF55920">
    <property type="entry name" value="Creatinase/aminopeptidase"/>
    <property type="match status" value="1"/>
</dbReference>
<reference evidence="14 15" key="2">
    <citation type="submission" date="2018-11" db="EMBL/GenBank/DDBJ databases">
        <authorList>
            <consortium name="Pathogen Informatics"/>
        </authorList>
    </citation>
    <scope>NUCLEOTIDE SEQUENCE [LARGE SCALE GENOMIC DNA]</scope>
</reference>
<evidence type="ECO:0000256" key="1">
    <source>
        <dbReference type="ARBA" id="ARBA00004567"/>
    </source>
</evidence>
<dbReference type="STRING" id="60517.A0A0R3WB57"/>
<dbReference type="InterPro" id="IPR007865">
    <property type="entry name" value="Aminopep_P_N"/>
</dbReference>
<dbReference type="Gene3D" id="3.40.350.10">
    <property type="entry name" value="Creatinase/prolidase N-terminal domain"/>
    <property type="match status" value="1"/>
</dbReference>
<dbReference type="GO" id="GO:0008139">
    <property type="term" value="F:nuclear localization sequence binding"/>
    <property type="evidence" value="ECO:0007669"/>
    <property type="project" value="TreeGrafter"/>
</dbReference>
<dbReference type="SUPFAM" id="SSF82215">
    <property type="entry name" value="C-terminal autoproteolytic domain of nucleoporin nup98"/>
    <property type="match status" value="1"/>
</dbReference>
<dbReference type="Gene3D" id="3.30.1610.10">
    <property type="entry name" value="Peptidase S59, nucleoporin"/>
    <property type="match status" value="1"/>
</dbReference>
<dbReference type="SMART" id="SM01011">
    <property type="entry name" value="AMP_N"/>
    <property type="match status" value="1"/>
</dbReference>
<accession>A0A0R3WB57</accession>
<reference evidence="16" key="1">
    <citation type="submission" date="2017-02" db="UniProtKB">
        <authorList>
            <consortium name="WormBaseParasite"/>
        </authorList>
    </citation>
    <scope>IDENTIFICATION</scope>
</reference>
<dbReference type="PANTHER" id="PTHR23198">
    <property type="entry name" value="NUCLEOPORIN"/>
    <property type="match status" value="1"/>
</dbReference>
<evidence type="ECO:0000256" key="2">
    <source>
        <dbReference type="ARBA" id="ARBA00004620"/>
    </source>
</evidence>
<dbReference type="InterPro" id="IPR036005">
    <property type="entry name" value="Creatinase/aminopeptidase-like"/>
</dbReference>
<dbReference type="Gene3D" id="1.10.10.2360">
    <property type="match status" value="1"/>
</dbReference>
<keyword evidence="9" id="KW-0811">Translocation</keyword>
<evidence type="ECO:0000256" key="12">
    <source>
        <dbReference type="SAM" id="MobiDB-lite"/>
    </source>
</evidence>
<dbReference type="GO" id="GO:0006405">
    <property type="term" value="P:RNA export from nucleus"/>
    <property type="evidence" value="ECO:0007669"/>
    <property type="project" value="TreeGrafter"/>
</dbReference>
<evidence type="ECO:0000256" key="9">
    <source>
        <dbReference type="ARBA" id="ARBA00023010"/>
    </source>
</evidence>
<keyword evidence="10" id="KW-0906">Nuclear pore complex</keyword>
<dbReference type="WBParaSite" id="TASK_0000784301-mRNA-1">
    <property type="protein sequence ID" value="TASK_0000784301-mRNA-1"/>
    <property type="gene ID" value="TASK_0000784301"/>
</dbReference>
<evidence type="ECO:0000256" key="4">
    <source>
        <dbReference type="ARBA" id="ARBA00013472"/>
    </source>
</evidence>
<dbReference type="PROSITE" id="PS51434">
    <property type="entry name" value="NUP_C"/>
    <property type="match status" value="1"/>
</dbReference>
<evidence type="ECO:0000256" key="3">
    <source>
        <dbReference type="ARBA" id="ARBA00008926"/>
    </source>
</evidence>
<dbReference type="GO" id="GO:0000973">
    <property type="term" value="P:post-transcriptional tethering of RNA polymerase II gene DNA at nuclear periphery"/>
    <property type="evidence" value="ECO:0007669"/>
    <property type="project" value="TreeGrafter"/>
</dbReference>
<feature type="compositionally biased region" description="Polar residues" evidence="12">
    <location>
        <begin position="654"/>
        <end position="666"/>
    </location>
</feature>